<evidence type="ECO:0000313" key="2">
    <source>
        <dbReference type="Proteomes" id="UP001230188"/>
    </source>
</evidence>
<organism evidence="1 2">
    <name type="scientific">Chrysophaeum taylorii</name>
    <dbReference type="NCBI Taxonomy" id="2483200"/>
    <lineage>
        <taxon>Eukaryota</taxon>
        <taxon>Sar</taxon>
        <taxon>Stramenopiles</taxon>
        <taxon>Ochrophyta</taxon>
        <taxon>Pelagophyceae</taxon>
        <taxon>Pelagomonadales</taxon>
        <taxon>Pelagomonadaceae</taxon>
        <taxon>Chrysophaeum</taxon>
    </lineage>
</organism>
<accession>A0AAD7XJT8</accession>
<dbReference type="AlphaFoldDB" id="A0AAD7XJT8"/>
<gene>
    <name evidence="1" type="ORF">CTAYLR_010184</name>
</gene>
<name>A0AAD7XJT8_9STRA</name>
<dbReference type="Proteomes" id="UP001230188">
    <property type="component" value="Unassembled WGS sequence"/>
</dbReference>
<keyword evidence="2" id="KW-1185">Reference proteome</keyword>
<protein>
    <submittedName>
        <fullName evidence="1">Uncharacterized protein</fullName>
    </submittedName>
</protein>
<proteinExistence type="predicted"/>
<dbReference type="EMBL" id="JAQMWT010000643">
    <property type="protein sequence ID" value="KAJ8598785.1"/>
    <property type="molecule type" value="Genomic_DNA"/>
</dbReference>
<comment type="caution">
    <text evidence="1">The sequence shown here is derived from an EMBL/GenBank/DDBJ whole genome shotgun (WGS) entry which is preliminary data.</text>
</comment>
<sequence length="225" mass="24112">MLSLILVASVNAFSSPVLWHHEAIAVGNDWAEAGKDLRHRSVSAAIVVDGGAPLVQHEVWGCAREGDANLLFDLSLPRDYNLGTAELSLASLWDPADAAQVAPQLLDLAERYAAVLEAATGNRTTLVRLRVTVATGARCTAPCPKIHADNVLMRCLVPVAGPGTVCVKSAFGLFGYSETLVPTAPGDVLFLKGRLWPQARPGRHRSPDPTEDTRILLAIDRHEDV</sequence>
<reference evidence="1" key="1">
    <citation type="submission" date="2023-01" db="EMBL/GenBank/DDBJ databases">
        <title>Metagenome sequencing of chrysophaentin producing Chrysophaeum taylorii.</title>
        <authorList>
            <person name="Davison J."/>
            <person name="Bewley C."/>
        </authorList>
    </citation>
    <scope>NUCLEOTIDE SEQUENCE</scope>
    <source>
        <strain evidence="1">NIES-1699</strain>
    </source>
</reference>
<evidence type="ECO:0000313" key="1">
    <source>
        <dbReference type="EMBL" id="KAJ8598785.1"/>
    </source>
</evidence>
<dbReference type="Pfam" id="PF08856">
    <property type="entry name" value="DUF1826"/>
    <property type="match status" value="1"/>
</dbReference>
<dbReference type="InterPro" id="IPR014955">
    <property type="entry name" value="DUF1826"/>
</dbReference>